<evidence type="ECO:0000313" key="1">
    <source>
        <dbReference type="EMBL" id="CAN64854.1"/>
    </source>
</evidence>
<evidence type="ECO:0000313" key="3">
    <source>
        <dbReference type="Proteomes" id="UP001227230"/>
    </source>
</evidence>
<dbReference type="AlphaFoldDB" id="A5ASF2"/>
<proteinExistence type="predicted"/>
<dbReference type="PANTHER" id="PTHR11040">
    <property type="entry name" value="ZINC/IRON TRANSPORTER"/>
    <property type="match status" value="1"/>
</dbReference>
<protein>
    <submittedName>
        <fullName evidence="1">Uncharacterized protein</fullName>
    </submittedName>
</protein>
<evidence type="ECO:0000313" key="2">
    <source>
        <dbReference type="EMBL" id="WKA11111.1"/>
    </source>
</evidence>
<dbReference type="OrthoDB" id="448280at2759"/>
<accession>A5ASF2</accession>
<dbReference type="PANTHER" id="PTHR11040:SF35">
    <property type="entry name" value="ZINC TRANSPORTER 5"/>
    <property type="match status" value="1"/>
</dbReference>
<dbReference type="Gramene" id="Vitis18g02172.t01">
    <property type="protein sequence ID" value="Vitis18g02172.t01.CDS"/>
    <property type="gene ID" value="Vitis18g02172"/>
</dbReference>
<keyword evidence="3" id="KW-1185">Reference proteome</keyword>
<reference evidence="1" key="1">
    <citation type="journal article" date="2007" name="PLoS ONE">
        <title>The first genome sequence of an elite grapevine cultivar (Pinot noir Vitis vinifera L.): coping with a highly heterozygous genome.</title>
        <authorList>
            <person name="Velasco R."/>
            <person name="Zharkikh A."/>
            <person name="Troggio M."/>
            <person name="Cartwright D.A."/>
            <person name="Cestaro A."/>
            <person name="Pruss D."/>
            <person name="Pindo M."/>
            <person name="FitzGerald L.M."/>
            <person name="Vezzulli S."/>
            <person name="Reid J."/>
            <person name="Malacarne G."/>
            <person name="Iliev D."/>
            <person name="Coppola G."/>
            <person name="Wardell B."/>
            <person name="Micheletti D."/>
            <person name="Macalma T."/>
            <person name="Facci M."/>
            <person name="Mitchell J.T."/>
            <person name="Perazzolli M."/>
            <person name="Eldredge G."/>
            <person name="Gatto P."/>
            <person name="Oyzerski R."/>
            <person name="Moretto M."/>
            <person name="Gutin N."/>
            <person name="Stefanini M."/>
            <person name="Chen Y."/>
            <person name="Segala C."/>
            <person name="Davenport C."/>
            <person name="Dematte L."/>
            <person name="Mraz A."/>
            <person name="Battilana J."/>
            <person name="Stormo K."/>
            <person name="Costa F."/>
            <person name="Tao Q."/>
            <person name="Si-Ammour A."/>
            <person name="Harkins T."/>
            <person name="Lackey A."/>
            <person name="Perbost C."/>
            <person name="Taillon B."/>
            <person name="Stella A."/>
            <person name="Solovyev V."/>
            <person name="Fawcett J.A."/>
            <person name="Sterck L."/>
            <person name="Vandepoele K."/>
            <person name="Grando S.M."/>
            <person name="Toppo S."/>
            <person name="Moser C."/>
            <person name="Lanchbury J."/>
            <person name="Bogden R."/>
            <person name="Skolnick M."/>
            <person name="Sgaramella V."/>
            <person name="Bhatnagar S.K."/>
            <person name="Fontana P."/>
            <person name="Gutin A."/>
            <person name="Van de Peer Y."/>
            <person name="Salamini F."/>
            <person name="Viola R."/>
        </authorList>
    </citation>
    <scope>NUCLEOTIDE SEQUENCE</scope>
</reference>
<organism evidence="1">
    <name type="scientific">Vitis vinifera</name>
    <name type="common">Grape</name>
    <dbReference type="NCBI Taxonomy" id="29760"/>
    <lineage>
        <taxon>Eukaryota</taxon>
        <taxon>Viridiplantae</taxon>
        <taxon>Streptophyta</taxon>
        <taxon>Embryophyta</taxon>
        <taxon>Tracheophyta</taxon>
        <taxon>Spermatophyta</taxon>
        <taxon>Magnoliopsida</taxon>
        <taxon>eudicotyledons</taxon>
        <taxon>Gunneridae</taxon>
        <taxon>Pentapetalae</taxon>
        <taxon>rosids</taxon>
        <taxon>Vitales</taxon>
        <taxon>Vitaceae</taxon>
        <taxon>Viteae</taxon>
        <taxon>Vitis</taxon>
    </lineage>
</organism>
<dbReference type="Proteomes" id="UP001227230">
    <property type="component" value="Chromosome 18"/>
</dbReference>
<dbReference type="EMBL" id="AM433804">
    <property type="protein sequence ID" value="CAN64854.1"/>
    <property type="molecule type" value="Genomic_DNA"/>
</dbReference>
<sequence length="105" mass="11535">MTPFPFISFPSPVHEIPHMVTRGGSSFATGVPRSPELARHRMTVQVLESWIVVHSVIIGISLGASESLKTVKPRVVALSFYQLFEGGRDLILGVEGSSQKFEKSR</sequence>
<name>A5ASF2_VITVI</name>
<reference evidence="2 3" key="2">
    <citation type="journal article" date="2023" name="Hortic Res">
        <title>The complete reference genome for grapevine (Vitis vinifera L.) genetics and breeding.</title>
        <authorList>
            <person name="Shi X."/>
            <person name="Cao S."/>
            <person name="Wang X."/>
            <person name="Huang S."/>
            <person name="Wang Y."/>
            <person name="Liu Z."/>
            <person name="Liu W."/>
            <person name="Leng X."/>
            <person name="Peng Y."/>
            <person name="Wang N."/>
            <person name="Wang Y."/>
            <person name="Ma Z."/>
            <person name="Xu X."/>
            <person name="Zhang F."/>
            <person name="Xue H."/>
            <person name="Zhong H."/>
            <person name="Wang Y."/>
            <person name="Zhang K."/>
            <person name="Velt A."/>
            <person name="Avia K."/>
            <person name="Holtgrawe D."/>
            <person name="Grimplet J."/>
            <person name="Matus J.T."/>
            <person name="Ware D."/>
            <person name="Wu X."/>
            <person name="Wang H."/>
            <person name="Liu C."/>
            <person name="Fang Y."/>
            <person name="Rustenholz C."/>
            <person name="Cheng Z."/>
            <person name="Xiao H."/>
            <person name="Zhou Y."/>
        </authorList>
    </citation>
    <scope>NUCLEOTIDE SEQUENCE [LARGE SCALE GENOMIC DNA]</scope>
    <source>
        <strain evidence="3">cv. Pinot noir / PN40024</strain>
        <tissue evidence="2">Leaf</tissue>
    </source>
</reference>
<dbReference type="EMBL" id="CP126665">
    <property type="protein sequence ID" value="WKA11111.1"/>
    <property type="molecule type" value="Genomic_DNA"/>
</dbReference>
<gene>
    <name evidence="1" type="ORF">VITISV_027068</name>
    <name evidence="2" type="ORF">VitviT2T_028641</name>
</gene>